<dbReference type="Gene3D" id="3.40.50.300">
    <property type="entry name" value="P-loop containing nucleotide triphosphate hydrolases"/>
    <property type="match status" value="1"/>
</dbReference>
<keyword evidence="5 10" id="KW-0067">ATP-binding</keyword>
<evidence type="ECO:0000259" key="9">
    <source>
        <dbReference type="PROSITE" id="PS50893"/>
    </source>
</evidence>
<keyword evidence="7" id="KW-0406">Ion transport</keyword>
<dbReference type="STRING" id="357804.Ping_3005"/>
<dbReference type="CDD" id="cd03259">
    <property type="entry name" value="ABC_Carb_Solutes_like"/>
    <property type="match status" value="1"/>
</dbReference>
<reference evidence="10 11" key="1">
    <citation type="submission" date="2007-01" db="EMBL/GenBank/DDBJ databases">
        <title>Complete sequence of Psychromonas ingrahamii 37.</title>
        <authorList>
            <consortium name="US DOE Joint Genome Institute"/>
            <person name="Copeland A."/>
            <person name="Lucas S."/>
            <person name="Lapidus A."/>
            <person name="Barry K."/>
            <person name="Detter J.C."/>
            <person name="Glavina del Rio T."/>
            <person name="Hammon N."/>
            <person name="Israni S."/>
            <person name="Dalin E."/>
            <person name="Tice H."/>
            <person name="Pitluck S."/>
            <person name="Thompson L.S."/>
            <person name="Brettin T."/>
            <person name="Bruce D."/>
            <person name="Han C."/>
            <person name="Tapia R."/>
            <person name="Schmutz J."/>
            <person name="Larimer F."/>
            <person name="Land M."/>
            <person name="Hauser L."/>
            <person name="Kyrpides N."/>
            <person name="Ivanova N."/>
            <person name="Staley J."/>
            <person name="Richardson P."/>
        </authorList>
    </citation>
    <scope>NUCLEOTIDE SEQUENCE [LARGE SCALE GENOMIC DNA]</scope>
    <source>
        <strain evidence="10 11">37</strain>
    </source>
</reference>
<dbReference type="OrthoDB" id="9802264at2"/>
<protein>
    <submittedName>
        <fullName evidence="10">ABC transporter ATP-binding protein</fullName>
    </submittedName>
</protein>
<dbReference type="PROSITE" id="PS50893">
    <property type="entry name" value="ABC_TRANSPORTER_2"/>
    <property type="match status" value="1"/>
</dbReference>
<dbReference type="HOGENOM" id="CLU_000604_1_1_6"/>
<dbReference type="EMBL" id="CP000510">
    <property type="protein sequence ID" value="ABM04707.1"/>
    <property type="molecule type" value="Genomic_DNA"/>
</dbReference>
<keyword evidence="2" id="KW-1003">Cell membrane</keyword>
<dbReference type="InterPro" id="IPR003439">
    <property type="entry name" value="ABC_transporter-like_ATP-bd"/>
</dbReference>
<dbReference type="PROSITE" id="PS00211">
    <property type="entry name" value="ABC_TRANSPORTER_1"/>
    <property type="match status" value="1"/>
</dbReference>
<evidence type="ECO:0000256" key="5">
    <source>
        <dbReference type="ARBA" id="ARBA00022840"/>
    </source>
</evidence>
<dbReference type="SMART" id="SM00382">
    <property type="entry name" value="AAA"/>
    <property type="match status" value="1"/>
</dbReference>
<evidence type="ECO:0000256" key="8">
    <source>
        <dbReference type="ARBA" id="ARBA00023136"/>
    </source>
</evidence>
<dbReference type="AlphaFoldDB" id="A1SYZ2"/>
<dbReference type="RefSeq" id="WP_011771261.1">
    <property type="nucleotide sequence ID" value="NC_008709.1"/>
</dbReference>
<keyword evidence="11" id="KW-1185">Reference proteome</keyword>
<keyword evidence="6" id="KW-0408">Iron</keyword>
<keyword evidence="3" id="KW-0410">Iron transport</keyword>
<dbReference type="InterPro" id="IPR015853">
    <property type="entry name" value="ABC_transpr_FbpC"/>
</dbReference>
<dbReference type="GO" id="GO:0016020">
    <property type="term" value="C:membrane"/>
    <property type="evidence" value="ECO:0007669"/>
    <property type="project" value="InterPro"/>
</dbReference>
<dbReference type="GO" id="GO:0016887">
    <property type="term" value="F:ATP hydrolysis activity"/>
    <property type="evidence" value="ECO:0007669"/>
    <property type="project" value="InterPro"/>
</dbReference>
<evidence type="ECO:0000256" key="2">
    <source>
        <dbReference type="ARBA" id="ARBA00022475"/>
    </source>
</evidence>
<dbReference type="GO" id="GO:0015697">
    <property type="term" value="P:quaternary ammonium group transport"/>
    <property type="evidence" value="ECO:0007669"/>
    <property type="project" value="UniProtKB-ARBA"/>
</dbReference>
<evidence type="ECO:0000256" key="6">
    <source>
        <dbReference type="ARBA" id="ARBA00023004"/>
    </source>
</evidence>
<dbReference type="InterPro" id="IPR003593">
    <property type="entry name" value="AAA+_ATPase"/>
</dbReference>
<feature type="domain" description="ABC transporter" evidence="9">
    <location>
        <begin position="4"/>
        <end position="236"/>
    </location>
</feature>
<evidence type="ECO:0000313" key="11">
    <source>
        <dbReference type="Proteomes" id="UP000000639"/>
    </source>
</evidence>
<dbReference type="InterPro" id="IPR017871">
    <property type="entry name" value="ABC_transporter-like_CS"/>
</dbReference>
<dbReference type="eggNOG" id="COG3842">
    <property type="taxonomic scope" value="Bacteria"/>
</dbReference>
<dbReference type="FunFam" id="3.40.50.300:FF:000425">
    <property type="entry name" value="Probable ABC transporter, ATP-binding subunit"/>
    <property type="match status" value="1"/>
</dbReference>
<proteinExistence type="predicted"/>
<keyword evidence="4" id="KW-0547">Nucleotide-binding</keyword>
<evidence type="ECO:0000313" key="10">
    <source>
        <dbReference type="EMBL" id="ABM04707.1"/>
    </source>
</evidence>
<gene>
    <name evidence="10" type="ordered locus">Ping_3005</name>
</gene>
<dbReference type="GO" id="GO:0005524">
    <property type="term" value="F:ATP binding"/>
    <property type="evidence" value="ECO:0007669"/>
    <property type="project" value="UniProtKB-KW"/>
</dbReference>
<keyword evidence="8" id="KW-0472">Membrane</keyword>
<dbReference type="PANTHER" id="PTHR42781">
    <property type="entry name" value="SPERMIDINE/PUTRESCINE IMPORT ATP-BINDING PROTEIN POTA"/>
    <property type="match status" value="1"/>
</dbReference>
<sequence>MSTLIVNKLSCFYQKNQVLNSLDLELANNEIVCLLGESGCGKTTLLRAIAGLQLDLSGEIQINAKTVNNTGINIPPEERKVGLIFQDYALFPHLNVFDNIAFSLQKLSRSEQRKLVTEVLTLVRLKDYADRFPHQLSGGQQQRIAIARALAYQPELMLLDEPFSNLDPHVRFQLIDEIRQLLKAHSMSALFVTHSKEEGFAFADRIALMRSGKIVQIDTAQMLYSHPNSRYVADFMGLSNYLRVTVKDKYSYQSDLGLLNCNAIIEHPINTPLTLLLRPEQLAVEVDPVGKGTIKKVDFLGAYQHVSIVYLSKHYIVKQSNHYGNCMQLKVGDKISLIVLSHDFVAFQTE</sequence>
<evidence type="ECO:0000256" key="7">
    <source>
        <dbReference type="ARBA" id="ARBA00023065"/>
    </source>
</evidence>
<accession>A1SYZ2</accession>
<dbReference type="InterPro" id="IPR008995">
    <property type="entry name" value="Mo/tungstate-bd_C_term_dom"/>
</dbReference>
<evidence type="ECO:0000256" key="3">
    <source>
        <dbReference type="ARBA" id="ARBA00022496"/>
    </source>
</evidence>
<dbReference type="SUPFAM" id="SSF50331">
    <property type="entry name" value="MOP-like"/>
    <property type="match status" value="1"/>
</dbReference>
<dbReference type="Pfam" id="PF00005">
    <property type="entry name" value="ABC_tran"/>
    <property type="match status" value="1"/>
</dbReference>
<dbReference type="GO" id="GO:0015408">
    <property type="term" value="F:ABC-type ferric iron transporter activity"/>
    <property type="evidence" value="ECO:0007669"/>
    <property type="project" value="InterPro"/>
</dbReference>
<dbReference type="InterPro" id="IPR050093">
    <property type="entry name" value="ABC_SmlMolc_Importer"/>
</dbReference>
<keyword evidence="1" id="KW-0813">Transport</keyword>
<dbReference type="Proteomes" id="UP000000639">
    <property type="component" value="Chromosome"/>
</dbReference>
<name>A1SYZ2_PSYIN</name>
<dbReference type="InterPro" id="IPR027417">
    <property type="entry name" value="P-loop_NTPase"/>
</dbReference>
<evidence type="ECO:0000256" key="1">
    <source>
        <dbReference type="ARBA" id="ARBA00022448"/>
    </source>
</evidence>
<dbReference type="PANTHER" id="PTHR42781:SF4">
    <property type="entry name" value="SPERMIDINE_PUTRESCINE IMPORT ATP-BINDING PROTEIN POTA"/>
    <property type="match status" value="1"/>
</dbReference>
<evidence type="ECO:0000256" key="4">
    <source>
        <dbReference type="ARBA" id="ARBA00022741"/>
    </source>
</evidence>
<dbReference type="SUPFAM" id="SSF52540">
    <property type="entry name" value="P-loop containing nucleoside triphosphate hydrolases"/>
    <property type="match status" value="1"/>
</dbReference>
<dbReference type="KEGG" id="pin:Ping_3005"/>
<organism evidence="10 11">
    <name type="scientific">Psychromonas ingrahamii (strain DSM 17664 / CCUG 51855 / 37)</name>
    <dbReference type="NCBI Taxonomy" id="357804"/>
    <lineage>
        <taxon>Bacteria</taxon>
        <taxon>Pseudomonadati</taxon>
        <taxon>Pseudomonadota</taxon>
        <taxon>Gammaproteobacteria</taxon>
        <taxon>Alteromonadales</taxon>
        <taxon>Psychromonadaceae</taxon>
        <taxon>Psychromonas</taxon>
    </lineage>
</organism>